<proteinExistence type="inferred from homology"/>
<keyword evidence="11" id="KW-1185">Reference proteome</keyword>
<dbReference type="EMBL" id="FNZK01000028">
    <property type="protein sequence ID" value="SEJ95359.1"/>
    <property type="molecule type" value="Genomic_DNA"/>
</dbReference>
<evidence type="ECO:0000256" key="9">
    <source>
        <dbReference type="SAM" id="Phobius"/>
    </source>
</evidence>
<dbReference type="Proteomes" id="UP000199662">
    <property type="component" value="Unassembled WGS sequence"/>
</dbReference>
<keyword evidence="7 8" id="KW-0472">Membrane</keyword>
<feature type="transmembrane region" description="Helical" evidence="9">
    <location>
        <begin position="416"/>
        <end position="432"/>
    </location>
</feature>
<dbReference type="AlphaFoldDB" id="A0A1H7D0I2"/>
<feature type="transmembrane region" description="Helical" evidence="9">
    <location>
        <begin position="344"/>
        <end position="363"/>
    </location>
</feature>
<dbReference type="InterPro" id="IPR026033">
    <property type="entry name" value="Azg-like_bact_archaea"/>
</dbReference>
<feature type="transmembrane region" description="Helical" evidence="9">
    <location>
        <begin position="375"/>
        <end position="404"/>
    </location>
</feature>
<keyword evidence="4 8" id="KW-1003">Cell membrane</keyword>
<evidence type="ECO:0000256" key="2">
    <source>
        <dbReference type="ARBA" id="ARBA00005697"/>
    </source>
</evidence>
<keyword evidence="5 8" id="KW-0812">Transmembrane</keyword>
<feature type="transmembrane region" description="Helical" evidence="9">
    <location>
        <begin position="84"/>
        <end position="115"/>
    </location>
</feature>
<organism evidence="10 11">
    <name type="scientific">Propionispira arboris</name>
    <dbReference type="NCBI Taxonomy" id="84035"/>
    <lineage>
        <taxon>Bacteria</taxon>
        <taxon>Bacillati</taxon>
        <taxon>Bacillota</taxon>
        <taxon>Negativicutes</taxon>
        <taxon>Selenomonadales</taxon>
        <taxon>Selenomonadaceae</taxon>
        <taxon>Propionispira</taxon>
    </lineage>
</organism>
<reference evidence="10 11" key="1">
    <citation type="submission" date="2016-10" db="EMBL/GenBank/DDBJ databases">
        <authorList>
            <person name="de Groot N.N."/>
        </authorList>
    </citation>
    <scope>NUCLEOTIDE SEQUENCE [LARGE SCALE GENOMIC DNA]</scope>
    <source>
        <strain evidence="10 11">DSM 2179</strain>
    </source>
</reference>
<evidence type="ECO:0000256" key="4">
    <source>
        <dbReference type="ARBA" id="ARBA00022475"/>
    </source>
</evidence>
<accession>A0A1H7D0I2</accession>
<feature type="transmembrane region" description="Helical" evidence="9">
    <location>
        <begin position="195"/>
        <end position="214"/>
    </location>
</feature>
<evidence type="ECO:0000256" key="1">
    <source>
        <dbReference type="ARBA" id="ARBA00004651"/>
    </source>
</evidence>
<dbReference type="PANTHER" id="PTHR43337:SF1">
    <property type="entry name" value="XANTHINE_URACIL PERMEASE C887.17-RELATED"/>
    <property type="match status" value="1"/>
</dbReference>
<dbReference type="PIRSF" id="PIRSF005353">
    <property type="entry name" value="PbuG"/>
    <property type="match status" value="1"/>
</dbReference>
<dbReference type="Pfam" id="PF00860">
    <property type="entry name" value="Xan_ur_permease"/>
    <property type="match status" value="1"/>
</dbReference>
<evidence type="ECO:0000256" key="8">
    <source>
        <dbReference type="PIRNR" id="PIRNR005353"/>
    </source>
</evidence>
<comment type="similarity">
    <text evidence="2 8">Belongs to the nucleobase:cation symporter-2 (NCS2) (TC 2.A.40) family. Azg-like subfamily.</text>
</comment>
<feature type="transmembrane region" description="Helical" evidence="9">
    <location>
        <begin position="135"/>
        <end position="152"/>
    </location>
</feature>
<dbReference type="GO" id="GO:0005345">
    <property type="term" value="F:purine nucleobase transmembrane transporter activity"/>
    <property type="evidence" value="ECO:0007669"/>
    <property type="project" value="TreeGrafter"/>
</dbReference>
<evidence type="ECO:0000313" key="10">
    <source>
        <dbReference type="EMBL" id="SEJ95359.1"/>
    </source>
</evidence>
<dbReference type="InterPro" id="IPR045018">
    <property type="entry name" value="Azg-like"/>
</dbReference>
<dbReference type="InterPro" id="IPR006043">
    <property type="entry name" value="NCS2"/>
</dbReference>
<feature type="transmembrane region" description="Helical" evidence="9">
    <location>
        <begin position="319"/>
        <end position="338"/>
    </location>
</feature>
<dbReference type="RefSeq" id="WP_281246471.1">
    <property type="nucleotide sequence ID" value="NZ_FNZK01000028.1"/>
</dbReference>
<feature type="transmembrane region" description="Helical" evidence="9">
    <location>
        <begin position="20"/>
        <end position="41"/>
    </location>
</feature>
<comment type="subcellular location">
    <subcellularLocation>
        <location evidence="1 8">Cell membrane</location>
        <topology evidence="1 8">Multi-pass membrane protein</topology>
    </subcellularLocation>
</comment>
<feature type="transmembrane region" description="Helical" evidence="9">
    <location>
        <begin position="172"/>
        <end position="188"/>
    </location>
</feature>
<dbReference type="STRING" id="84035.SAMN05660742_12810"/>
<protein>
    <submittedName>
        <fullName evidence="10">Putative MFS transporter, AGZA family, xanthine/uracil permease</fullName>
    </submittedName>
</protein>
<name>A0A1H7D0I2_9FIRM</name>
<evidence type="ECO:0000256" key="5">
    <source>
        <dbReference type="ARBA" id="ARBA00022692"/>
    </source>
</evidence>
<sequence length="434" mass="46488">MNLKEWFKFSERKTDFSTEIIAGMTTFVTMVYIVVVNPAILSKTGMDFNGVFVATILASMIGTLIMGIVANYPIAIAPGMGMNAYFAFAVVLAMGVAWQQALGAVFIASVIFMILSFTKFRNSLIDAIPISLKQGITAGIGLFITFIGLQNAKLVVGSPATLVTLGNLEDPMTFLTVIGLIISLVLMVNRVKGALFLGMILTAIIAFFQGLLVLPDTFFSMPSGLDKTFMQMDVQGVFDGSLYAIIFTFLIVTLFDTTGTMLGIGEQAGLIKEGKFPNIRGALLADAFGSTFGAILGTSPTSSYVESGAGVAAGGRTGFTAVVVALLFALVLFCAPIAQMLASLPAVTAPSLIIVGFLMMNGLRKIDWNDMEEAFPAFLVLLMMPLCYSITTGVGIGFIIYPLLKIFRGKAAQVHPLMYIFMILFIVQLGFLNH</sequence>
<evidence type="ECO:0000313" key="11">
    <source>
        <dbReference type="Proteomes" id="UP000199662"/>
    </source>
</evidence>
<evidence type="ECO:0000256" key="3">
    <source>
        <dbReference type="ARBA" id="ARBA00022448"/>
    </source>
</evidence>
<evidence type="ECO:0000256" key="7">
    <source>
        <dbReference type="ARBA" id="ARBA00023136"/>
    </source>
</evidence>
<keyword evidence="3 8" id="KW-0813">Transport</keyword>
<feature type="transmembrane region" description="Helical" evidence="9">
    <location>
        <begin position="234"/>
        <end position="255"/>
    </location>
</feature>
<keyword evidence="6 8" id="KW-1133">Transmembrane helix</keyword>
<dbReference type="PANTHER" id="PTHR43337">
    <property type="entry name" value="XANTHINE/URACIL PERMEASE C887.17-RELATED"/>
    <property type="match status" value="1"/>
</dbReference>
<dbReference type="GO" id="GO:0005886">
    <property type="term" value="C:plasma membrane"/>
    <property type="evidence" value="ECO:0007669"/>
    <property type="project" value="UniProtKB-SubCell"/>
</dbReference>
<evidence type="ECO:0000256" key="6">
    <source>
        <dbReference type="ARBA" id="ARBA00022989"/>
    </source>
</evidence>
<feature type="transmembrane region" description="Helical" evidence="9">
    <location>
        <begin position="48"/>
        <end position="72"/>
    </location>
</feature>
<gene>
    <name evidence="10" type="ORF">SAMN05660742_12810</name>
</gene>